<gene>
    <name evidence="1" type="ORF">OE88DRAFT_1214160</name>
</gene>
<organism evidence="1 2">
    <name type="scientific">Heliocybe sulcata</name>
    <dbReference type="NCBI Taxonomy" id="5364"/>
    <lineage>
        <taxon>Eukaryota</taxon>
        <taxon>Fungi</taxon>
        <taxon>Dikarya</taxon>
        <taxon>Basidiomycota</taxon>
        <taxon>Agaricomycotina</taxon>
        <taxon>Agaricomycetes</taxon>
        <taxon>Gloeophyllales</taxon>
        <taxon>Gloeophyllaceae</taxon>
        <taxon>Heliocybe</taxon>
    </lineage>
</organism>
<proteinExistence type="predicted"/>
<dbReference type="AlphaFoldDB" id="A0A5C3MLA6"/>
<accession>A0A5C3MLA6</accession>
<sequence length="194" mass="21841">MLPPHTMPSTDDLSILELRGPAIEWLGPGGRITIGDVEYEYADSEADDDSIDDAVGPGRMFGKLVKRVAAPLEMFFSVCSDLLGNGPDATFTKIMRRDGPWVKEYRRTRRLSWWLNMHEHIVWLPSPVGRHIGEVGRLVQFVIDRRYSLSVRLTAAYYLVLIMAQSFLGDLPGLLPLIHDALLRLCLEGSRHGI</sequence>
<evidence type="ECO:0000313" key="2">
    <source>
        <dbReference type="Proteomes" id="UP000305948"/>
    </source>
</evidence>
<protein>
    <submittedName>
        <fullName evidence="1">Uncharacterized protein</fullName>
    </submittedName>
</protein>
<name>A0A5C3MLA6_9AGAM</name>
<evidence type="ECO:0000313" key="1">
    <source>
        <dbReference type="EMBL" id="TFK45445.1"/>
    </source>
</evidence>
<reference evidence="1 2" key="1">
    <citation type="journal article" date="2019" name="Nat. Ecol. Evol.">
        <title>Megaphylogeny resolves global patterns of mushroom evolution.</title>
        <authorList>
            <person name="Varga T."/>
            <person name="Krizsan K."/>
            <person name="Foldi C."/>
            <person name="Dima B."/>
            <person name="Sanchez-Garcia M."/>
            <person name="Sanchez-Ramirez S."/>
            <person name="Szollosi G.J."/>
            <person name="Szarkandi J.G."/>
            <person name="Papp V."/>
            <person name="Albert L."/>
            <person name="Andreopoulos W."/>
            <person name="Angelini C."/>
            <person name="Antonin V."/>
            <person name="Barry K.W."/>
            <person name="Bougher N.L."/>
            <person name="Buchanan P."/>
            <person name="Buyck B."/>
            <person name="Bense V."/>
            <person name="Catcheside P."/>
            <person name="Chovatia M."/>
            <person name="Cooper J."/>
            <person name="Damon W."/>
            <person name="Desjardin D."/>
            <person name="Finy P."/>
            <person name="Geml J."/>
            <person name="Haridas S."/>
            <person name="Hughes K."/>
            <person name="Justo A."/>
            <person name="Karasinski D."/>
            <person name="Kautmanova I."/>
            <person name="Kiss B."/>
            <person name="Kocsube S."/>
            <person name="Kotiranta H."/>
            <person name="LaButti K.M."/>
            <person name="Lechner B.E."/>
            <person name="Liimatainen K."/>
            <person name="Lipzen A."/>
            <person name="Lukacs Z."/>
            <person name="Mihaltcheva S."/>
            <person name="Morgado L.N."/>
            <person name="Niskanen T."/>
            <person name="Noordeloos M.E."/>
            <person name="Ohm R.A."/>
            <person name="Ortiz-Santana B."/>
            <person name="Ovrebo C."/>
            <person name="Racz N."/>
            <person name="Riley R."/>
            <person name="Savchenko A."/>
            <person name="Shiryaev A."/>
            <person name="Soop K."/>
            <person name="Spirin V."/>
            <person name="Szebenyi C."/>
            <person name="Tomsovsky M."/>
            <person name="Tulloss R.E."/>
            <person name="Uehling J."/>
            <person name="Grigoriev I.V."/>
            <person name="Vagvolgyi C."/>
            <person name="Papp T."/>
            <person name="Martin F.M."/>
            <person name="Miettinen O."/>
            <person name="Hibbett D.S."/>
            <person name="Nagy L.G."/>
        </authorList>
    </citation>
    <scope>NUCLEOTIDE SEQUENCE [LARGE SCALE GENOMIC DNA]</scope>
    <source>
        <strain evidence="1 2">OMC1185</strain>
    </source>
</reference>
<dbReference type="Proteomes" id="UP000305948">
    <property type="component" value="Unassembled WGS sequence"/>
</dbReference>
<keyword evidence="2" id="KW-1185">Reference proteome</keyword>
<dbReference type="OrthoDB" id="3309756at2759"/>
<dbReference type="EMBL" id="ML213543">
    <property type="protein sequence ID" value="TFK45445.1"/>
    <property type="molecule type" value="Genomic_DNA"/>
</dbReference>